<name>A0A1G6HAM0_9ACTN</name>
<dbReference type="Gene3D" id="3.30.360.10">
    <property type="entry name" value="Dihydrodipicolinate Reductase, domain 2"/>
    <property type="match status" value="1"/>
</dbReference>
<dbReference type="GO" id="GO:0009089">
    <property type="term" value="P:lysine biosynthetic process via diaminopimelate"/>
    <property type="evidence" value="ECO:0007669"/>
    <property type="project" value="UniProtKB-UniRule"/>
</dbReference>
<dbReference type="HAMAP" id="MF_00102">
    <property type="entry name" value="DapB"/>
    <property type="match status" value="1"/>
</dbReference>
<dbReference type="EC" id="1.17.1.8" evidence="10 13"/>
<dbReference type="PROSITE" id="PS01298">
    <property type="entry name" value="DAPB"/>
    <property type="match status" value="1"/>
</dbReference>
<dbReference type="RefSeq" id="WP_092611566.1">
    <property type="nucleotide sequence ID" value="NZ_FMYF01000008.1"/>
</dbReference>
<keyword evidence="5 13" id="KW-0220">Diaminopimelate biosynthesis</keyword>
<organism evidence="16 17">
    <name type="scientific">Raineyella antarctica</name>
    <dbReference type="NCBI Taxonomy" id="1577474"/>
    <lineage>
        <taxon>Bacteria</taxon>
        <taxon>Bacillati</taxon>
        <taxon>Actinomycetota</taxon>
        <taxon>Actinomycetes</taxon>
        <taxon>Propionibacteriales</taxon>
        <taxon>Propionibacteriaceae</taxon>
        <taxon>Raineyella</taxon>
    </lineage>
</organism>
<proteinExistence type="inferred from homology"/>
<evidence type="ECO:0000256" key="13">
    <source>
        <dbReference type="HAMAP-Rule" id="MF_00102"/>
    </source>
</evidence>
<dbReference type="InterPro" id="IPR022664">
    <property type="entry name" value="DapB_N_CS"/>
</dbReference>
<comment type="caution">
    <text evidence="13">Was originally thought to be a dihydrodipicolinate reductase (DHDPR), catalyzing the conversion of dihydrodipicolinate to tetrahydrodipicolinate. However, it was shown in E.coli that the substrate of the enzymatic reaction is not dihydrodipicolinate (DHDP) but in fact (2S,4S)-4-hydroxy-2,3,4,5-tetrahydrodipicolinic acid (HTPA), the product released by the DapA-catalyzed reaction.</text>
</comment>
<dbReference type="GO" id="GO:0051287">
    <property type="term" value="F:NAD binding"/>
    <property type="evidence" value="ECO:0007669"/>
    <property type="project" value="UniProtKB-UniRule"/>
</dbReference>
<evidence type="ECO:0000256" key="12">
    <source>
        <dbReference type="ARBA" id="ARBA00049396"/>
    </source>
</evidence>
<feature type="domain" description="Dihydrodipicolinate reductase N-terminal" evidence="14">
    <location>
        <begin position="3"/>
        <end position="104"/>
    </location>
</feature>
<evidence type="ECO:0000256" key="5">
    <source>
        <dbReference type="ARBA" id="ARBA00022915"/>
    </source>
</evidence>
<feature type="binding site" evidence="13">
    <location>
        <begin position="74"/>
        <end position="76"/>
    </location>
    <ligand>
        <name>NAD(+)</name>
        <dbReference type="ChEBI" id="CHEBI:57540"/>
    </ligand>
</feature>
<feature type="active site" description="Proton donor" evidence="13">
    <location>
        <position position="135"/>
    </location>
</feature>
<evidence type="ECO:0000256" key="3">
    <source>
        <dbReference type="ARBA" id="ARBA00022605"/>
    </source>
</evidence>
<dbReference type="GO" id="GO:0016726">
    <property type="term" value="F:oxidoreductase activity, acting on CH or CH2 groups, NAD or NADP as acceptor"/>
    <property type="evidence" value="ECO:0007669"/>
    <property type="project" value="UniProtKB-UniRule"/>
</dbReference>
<evidence type="ECO:0000313" key="17">
    <source>
        <dbReference type="Proteomes" id="UP000199086"/>
    </source>
</evidence>
<evidence type="ECO:0000256" key="8">
    <source>
        <dbReference type="ARBA" id="ARBA00023154"/>
    </source>
</evidence>
<evidence type="ECO:0000256" key="11">
    <source>
        <dbReference type="ARBA" id="ARBA00049080"/>
    </source>
</evidence>
<dbReference type="NCBIfam" id="TIGR00036">
    <property type="entry name" value="dapB"/>
    <property type="match status" value="1"/>
</dbReference>
<evidence type="ECO:0000256" key="1">
    <source>
        <dbReference type="ARBA" id="ARBA00006642"/>
    </source>
</evidence>
<dbReference type="SUPFAM" id="SSF55347">
    <property type="entry name" value="Glyceraldehyde-3-phosphate dehydrogenase-like, C-terminal domain"/>
    <property type="match status" value="1"/>
</dbReference>
<dbReference type="InterPro" id="IPR022663">
    <property type="entry name" value="DapB_C"/>
</dbReference>
<dbReference type="PIRSF" id="PIRSF000161">
    <property type="entry name" value="DHPR"/>
    <property type="match status" value="1"/>
</dbReference>
<keyword evidence="4 13" id="KW-0521">NADP</keyword>
<dbReference type="AlphaFoldDB" id="A0A1G6HAM0"/>
<accession>A0A1G6HAM0</accession>
<dbReference type="GO" id="GO:0005829">
    <property type="term" value="C:cytosol"/>
    <property type="evidence" value="ECO:0007669"/>
    <property type="project" value="TreeGrafter"/>
</dbReference>
<dbReference type="InterPro" id="IPR036291">
    <property type="entry name" value="NAD(P)-bd_dom_sf"/>
</dbReference>
<dbReference type="GO" id="GO:0019877">
    <property type="term" value="P:diaminopimelate biosynthetic process"/>
    <property type="evidence" value="ECO:0007669"/>
    <property type="project" value="UniProtKB-UniRule"/>
</dbReference>
<sequence>MTTVAVFGARGRMGREVVAAVEAAPDLELGAAIDAGDDRGPVADADVVVDFTVPDQVMDNLRWAIGQGVHCVVGTTGFTPERLDTVRGWLAEAPGTNAIIASNFSVGALLMMKFAAEASRFYESVEVVELHHPDKVDAPSGTAVTTARKIAAARAAAGVGPSPDATATQLDGARGAVVDGVHVHSVRQRGLFAHQEVLLGNPGETLTIREDSLSRTSYMTGVLAAVRAVGDRPGLTEGIEDLLGI</sequence>
<feature type="binding site" evidence="13">
    <location>
        <begin position="8"/>
        <end position="13"/>
    </location>
    <ligand>
        <name>NAD(+)</name>
        <dbReference type="ChEBI" id="CHEBI:57540"/>
    </ligand>
</feature>
<dbReference type="InterPro" id="IPR000846">
    <property type="entry name" value="DapB_N"/>
</dbReference>
<dbReference type="PANTHER" id="PTHR20836">
    <property type="entry name" value="DIHYDRODIPICOLINATE REDUCTASE"/>
    <property type="match status" value="1"/>
</dbReference>
<feature type="active site" description="Proton donor/acceptor" evidence="13">
    <location>
        <position position="131"/>
    </location>
</feature>
<feature type="binding site" evidence="13">
    <location>
        <position position="39"/>
    </location>
    <ligand>
        <name>NADP(+)</name>
        <dbReference type="ChEBI" id="CHEBI:58349"/>
    </ligand>
</feature>
<keyword evidence="3 13" id="KW-0028">Amino-acid biosynthesis</keyword>
<evidence type="ECO:0000313" key="16">
    <source>
        <dbReference type="EMBL" id="SDB91322.1"/>
    </source>
</evidence>
<dbReference type="Gene3D" id="3.40.50.720">
    <property type="entry name" value="NAD(P)-binding Rossmann-like Domain"/>
    <property type="match status" value="1"/>
</dbReference>
<gene>
    <name evidence="13" type="primary">dapB</name>
    <name evidence="16" type="ORF">GA0111570_10852</name>
</gene>
<evidence type="ECO:0000256" key="2">
    <source>
        <dbReference type="ARBA" id="ARBA00022490"/>
    </source>
</evidence>
<dbReference type="SUPFAM" id="SSF51735">
    <property type="entry name" value="NAD(P)-binding Rossmann-fold domains"/>
    <property type="match status" value="1"/>
</dbReference>
<keyword evidence="7 13" id="KW-0520">NAD</keyword>
<evidence type="ECO:0000256" key="10">
    <source>
        <dbReference type="ARBA" id="ARBA00038983"/>
    </source>
</evidence>
<reference evidence="16 17" key="1">
    <citation type="submission" date="2016-06" db="EMBL/GenBank/DDBJ databases">
        <authorList>
            <person name="Olsen C.W."/>
            <person name="Carey S."/>
            <person name="Hinshaw L."/>
            <person name="Karasin A.I."/>
        </authorList>
    </citation>
    <scope>NUCLEOTIDE SEQUENCE [LARGE SCALE GENOMIC DNA]</scope>
    <source>
        <strain evidence="16 17">LZ-22</strain>
    </source>
</reference>
<dbReference type="GO" id="GO:0008839">
    <property type="term" value="F:4-hydroxy-tetrahydrodipicolinate reductase"/>
    <property type="evidence" value="ECO:0007669"/>
    <property type="project" value="UniProtKB-UniRule"/>
</dbReference>
<feature type="binding site" evidence="13">
    <location>
        <begin position="141"/>
        <end position="142"/>
    </location>
    <ligand>
        <name>(S)-2,3,4,5-tetrahydrodipicolinate</name>
        <dbReference type="ChEBI" id="CHEBI:16845"/>
    </ligand>
</feature>
<dbReference type="CDD" id="cd02274">
    <property type="entry name" value="DHDPR_N"/>
    <property type="match status" value="1"/>
</dbReference>
<dbReference type="GO" id="GO:0050661">
    <property type="term" value="F:NADP binding"/>
    <property type="evidence" value="ECO:0007669"/>
    <property type="project" value="UniProtKB-UniRule"/>
</dbReference>
<dbReference type="Proteomes" id="UP000199086">
    <property type="component" value="Unassembled WGS sequence"/>
</dbReference>
<keyword evidence="2 13" id="KW-0963">Cytoplasm</keyword>
<feature type="binding site" evidence="13">
    <location>
        <position position="38"/>
    </location>
    <ligand>
        <name>NAD(+)</name>
        <dbReference type="ChEBI" id="CHEBI:57540"/>
    </ligand>
</feature>
<dbReference type="OrthoDB" id="9790352at2"/>
<comment type="pathway">
    <text evidence="9 13">Amino-acid biosynthesis; L-lysine biosynthesis via DAP pathway; (S)-tetrahydrodipicolinate from L-aspartate: step 4/4.</text>
</comment>
<evidence type="ECO:0000259" key="14">
    <source>
        <dbReference type="Pfam" id="PF01113"/>
    </source>
</evidence>
<protein>
    <recommendedName>
        <fullName evidence="10 13">4-hydroxy-tetrahydrodipicolinate reductase</fullName>
        <shortName evidence="13">HTPA reductase</shortName>
        <ecNumber evidence="10 13">1.17.1.8</ecNumber>
    </recommendedName>
</protein>
<comment type="subunit">
    <text evidence="13">Homotetramer.</text>
</comment>
<keyword evidence="17" id="KW-1185">Reference proteome</keyword>
<dbReference type="InterPro" id="IPR023940">
    <property type="entry name" value="DHDPR_bac"/>
</dbReference>
<dbReference type="PANTHER" id="PTHR20836:SF0">
    <property type="entry name" value="4-HYDROXY-TETRAHYDRODIPICOLINATE REDUCTASE 1, CHLOROPLASTIC-RELATED"/>
    <property type="match status" value="1"/>
</dbReference>
<dbReference type="Pfam" id="PF05173">
    <property type="entry name" value="DapB_C"/>
    <property type="match status" value="1"/>
</dbReference>
<evidence type="ECO:0000256" key="7">
    <source>
        <dbReference type="ARBA" id="ARBA00023027"/>
    </source>
</evidence>
<comment type="catalytic activity">
    <reaction evidence="12 13">
        <text>(S)-2,3,4,5-tetrahydrodipicolinate + NAD(+) + H2O = (2S,4S)-4-hydroxy-2,3,4,5-tetrahydrodipicolinate + NADH + H(+)</text>
        <dbReference type="Rhea" id="RHEA:35323"/>
        <dbReference type="ChEBI" id="CHEBI:15377"/>
        <dbReference type="ChEBI" id="CHEBI:15378"/>
        <dbReference type="ChEBI" id="CHEBI:16845"/>
        <dbReference type="ChEBI" id="CHEBI:57540"/>
        <dbReference type="ChEBI" id="CHEBI:57945"/>
        <dbReference type="ChEBI" id="CHEBI:67139"/>
        <dbReference type="EC" id="1.17.1.8"/>
    </reaction>
</comment>
<feature type="binding site" evidence="13">
    <location>
        <begin position="101"/>
        <end position="104"/>
    </location>
    <ligand>
        <name>NAD(+)</name>
        <dbReference type="ChEBI" id="CHEBI:57540"/>
    </ligand>
</feature>
<comment type="function">
    <text evidence="13">Catalyzes the conversion of 4-hydroxy-tetrahydrodipicolinate (HTPA) to tetrahydrodipicolinate.</text>
</comment>
<feature type="domain" description="Dihydrodipicolinate reductase C-terminal" evidence="15">
    <location>
        <begin position="107"/>
        <end position="243"/>
    </location>
</feature>
<dbReference type="UniPathway" id="UPA00034">
    <property type="reaction ID" value="UER00018"/>
</dbReference>
<evidence type="ECO:0000256" key="9">
    <source>
        <dbReference type="ARBA" id="ARBA00037922"/>
    </source>
</evidence>
<feature type="binding site" evidence="13">
    <location>
        <position position="132"/>
    </location>
    <ligand>
        <name>(S)-2,3,4,5-tetrahydrodipicolinate</name>
        <dbReference type="ChEBI" id="CHEBI:16845"/>
    </ligand>
</feature>
<comment type="catalytic activity">
    <reaction evidence="11 13">
        <text>(S)-2,3,4,5-tetrahydrodipicolinate + NADP(+) + H2O = (2S,4S)-4-hydroxy-2,3,4,5-tetrahydrodipicolinate + NADPH + H(+)</text>
        <dbReference type="Rhea" id="RHEA:35331"/>
        <dbReference type="ChEBI" id="CHEBI:15377"/>
        <dbReference type="ChEBI" id="CHEBI:15378"/>
        <dbReference type="ChEBI" id="CHEBI:16845"/>
        <dbReference type="ChEBI" id="CHEBI:57783"/>
        <dbReference type="ChEBI" id="CHEBI:58349"/>
        <dbReference type="ChEBI" id="CHEBI:67139"/>
        <dbReference type="EC" id="1.17.1.8"/>
    </reaction>
</comment>
<evidence type="ECO:0000256" key="6">
    <source>
        <dbReference type="ARBA" id="ARBA00023002"/>
    </source>
</evidence>
<evidence type="ECO:0000259" key="15">
    <source>
        <dbReference type="Pfam" id="PF05173"/>
    </source>
</evidence>
<dbReference type="STRING" id="1577474.GA0111570_10852"/>
<comment type="similarity">
    <text evidence="1 13">Belongs to the DapB family.</text>
</comment>
<keyword evidence="8 13" id="KW-0457">Lysine biosynthesis</keyword>
<keyword evidence="6 13" id="KW-0560">Oxidoreductase</keyword>
<dbReference type="Pfam" id="PF01113">
    <property type="entry name" value="DapB_N"/>
    <property type="match status" value="1"/>
</dbReference>
<evidence type="ECO:0000256" key="4">
    <source>
        <dbReference type="ARBA" id="ARBA00022857"/>
    </source>
</evidence>
<dbReference type="EMBL" id="FMYF01000008">
    <property type="protein sequence ID" value="SDB91322.1"/>
    <property type="molecule type" value="Genomic_DNA"/>
</dbReference>
<comment type="subcellular location">
    <subcellularLocation>
        <location evidence="13">Cytoplasm</location>
    </subcellularLocation>
</comment>
<dbReference type="FunFam" id="3.30.360.10:FF:000009">
    <property type="entry name" value="4-hydroxy-tetrahydrodipicolinate reductase"/>
    <property type="match status" value="1"/>
</dbReference>